<organism evidence="2">
    <name type="scientific">Alloyangia sp. H15</name>
    <dbReference type="NCBI Taxonomy" id="3029062"/>
    <lineage>
        <taxon>Bacteria</taxon>
        <taxon>Pseudomonadati</taxon>
        <taxon>Pseudomonadota</taxon>
        <taxon>Alphaproteobacteria</taxon>
        <taxon>Rhodobacterales</taxon>
        <taxon>Roseobacteraceae</taxon>
        <taxon>Alloyangia</taxon>
    </lineage>
</organism>
<sequence length="55" mass="5957">MDYSKMGGGRAGSNKPRFKPEDLKRDGKAGTGGKASKEELLARMKAQSDAKKKED</sequence>
<feature type="compositionally biased region" description="Basic and acidic residues" evidence="1">
    <location>
        <begin position="18"/>
        <end position="28"/>
    </location>
</feature>
<proteinExistence type="predicted"/>
<gene>
    <name evidence="2" type="ORF">PVT71_15340</name>
</gene>
<reference evidence="2" key="1">
    <citation type="submission" date="2023-02" db="EMBL/GenBank/DDBJ databases">
        <title>Description and genomic characterization of Salipiger bruguierae sp. nov., isolated from the sediment of mangrove plant Bruguiera sexangula.</title>
        <authorList>
            <person name="Long M."/>
        </authorList>
    </citation>
    <scope>NUCLEOTIDE SEQUENCE</scope>
    <source>
        <strain evidence="2">H15</strain>
    </source>
</reference>
<dbReference type="AlphaFoldDB" id="A0AAU8AM62"/>
<feature type="compositionally biased region" description="Basic and acidic residues" evidence="1">
    <location>
        <begin position="35"/>
        <end position="55"/>
    </location>
</feature>
<dbReference type="RefSeq" id="WP_353474939.1">
    <property type="nucleotide sequence ID" value="NZ_CP123385.1"/>
</dbReference>
<feature type="compositionally biased region" description="Gly residues" evidence="1">
    <location>
        <begin position="1"/>
        <end position="11"/>
    </location>
</feature>
<accession>A0AAU8AM62</accession>
<evidence type="ECO:0000256" key="1">
    <source>
        <dbReference type="SAM" id="MobiDB-lite"/>
    </source>
</evidence>
<feature type="region of interest" description="Disordered" evidence="1">
    <location>
        <begin position="1"/>
        <end position="55"/>
    </location>
</feature>
<dbReference type="EMBL" id="CP123385">
    <property type="protein sequence ID" value="XCC96072.1"/>
    <property type="molecule type" value="Genomic_DNA"/>
</dbReference>
<name>A0AAU8AM62_9RHOB</name>
<protein>
    <submittedName>
        <fullName evidence="2">Uncharacterized protein</fullName>
    </submittedName>
</protein>
<evidence type="ECO:0000313" key="2">
    <source>
        <dbReference type="EMBL" id="XCC96072.1"/>
    </source>
</evidence>